<evidence type="ECO:0000313" key="2">
    <source>
        <dbReference type="EMBL" id="KAG8038605.1"/>
    </source>
</evidence>
<comment type="caution">
    <text evidence="2">The sequence shown here is derived from an EMBL/GenBank/DDBJ whole genome shotgun (WGS) entry which is preliminary data.</text>
</comment>
<protein>
    <submittedName>
        <fullName evidence="2">Uncharacterized protein</fullName>
    </submittedName>
</protein>
<dbReference type="EMBL" id="JAAALK010001993">
    <property type="protein sequence ID" value="KAG8038605.1"/>
    <property type="molecule type" value="Genomic_DNA"/>
</dbReference>
<dbReference type="AlphaFoldDB" id="A0A8J5R0V2"/>
<organism evidence="2 3">
    <name type="scientific">Zizania palustris</name>
    <name type="common">Northern wild rice</name>
    <dbReference type="NCBI Taxonomy" id="103762"/>
    <lineage>
        <taxon>Eukaryota</taxon>
        <taxon>Viridiplantae</taxon>
        <taxon>Streptophyta</taxon>
        <taxon>Embryophyta</taxon>
        <taxon>Tracheophyta</taxon>
        <taxon>Spermatophyta</taxon>
        <taxon>Magnoliopsida</taxon>
        <taxon>Liliopsida</taxon>
        <taxon>Poales</taxon>
        <taxon>Poaceae</taxon>
        <taxon>BOP clade</taxon>
        <taxon>Oryzoideae</taxon>
        <taxon>Oryzeae</taxon>
        <taxon>Zizaniinae</taxon>
        <taxon>Zizania</taxon>
    </lineage>
</organism>
<name>A0A8J5R0V2_ZIZPA</name>
<feature type="region of interest" description="Disordered" evidence="1">
    <location>
        <begin position="1"/>
        <end position="22"/>
    </location>
</feature>
<reference evidence="2" key="2">
    <citation type="submission" date="2021-02" db="EMBL/GenBank/DDBJ databases">
        <authorList>
            <person name="Kimball J.A."/>
            <person name="Haas M.W."/>
            <person name="Macchietto M."/>
            <person name="Kono T."/>
            <person name="Duquette J."/>
            <person name="Shao M."/>
        </authorList>
    </citation>
    <scope>NUCLEOTIDE SEQUENCE</scope>
    <source>
        <tissue evidence="2">Fresh leaf tissue</tissue>
    </source>
</reference>
<keyword evidence="3" id="KW-1185">Reference proteome</keyword>
<evidence type="ECO:0000256" key="1">
    <source>
        <dbReference type="SAM" id="MobiDB-lite"/>
    </source>
</evidence>
<sequence length="81" mass="8852">MDSLLANYASSDDEADETLRGSPVLSLPLRPPRLRRHIHLASAARFGASVLLAPVAQIRAGLLLRHPASQVLFLLSFIRKP</sequence>
<dbReference type="Proteomes" id="UP000729402">
    <property type="component" value="Unassembled WGS sequence"/>
</dbReference>
<accession>A0A8J5R0V2</accession>
<proteinExistence type="predicted"/>
<gene>
    <name evidence="2" type="ORF">GUJ93_ZPchr0255g33282</name>
</gene>
<evidence type="ECO:0000313" key="3">
    <source>
        <dbReference type="Proteomes" id="UP000729402"/>
    </source>
</evidence>
<reference evidence="2" key="1">
    <citation type="journal article" date="2021" name="bioRxiv">
        <title>Whole Genome Assembly and Annotation of Northern Wild Rice, Zizania palustris L., Supports a Whole Genome Duplication in the Zizania Genus.</title>
        <authorList>
            <person name="Haas M."/>
            <person name="Kono T."/>
            <person name="Macchietto M."/>
            <person name="Millas R."/>
            <person name="McGilp L."/>
            <person name="Shao M."/>
            <person name="Duquette J."/>
            <person name="Hirsch C.N."/>
            <person name="Kimball J."/>
        </authorList>
    </citation>
    <scope>NUCLEOTIDE SEQUENCE</scope>
    <source>
        <tissue evidence="2">Fresh leaf tissue</tissue>
    </source>
</reference>